<accession>A0ABY3SNR0</accession>
<dbReference type="InterPro" id="IPR018540">
    <property type="entry name" value="Spo0E-like"/>
</dbReference>
<reference evidence="1 2" key="1">
    <citation type="journal article" date="2024" name="Int. J. Syst. Evol. Microbiol.">
        <title>Paenibacillus hexagrammi sp. nov., a novel bacterium isolated from the gut content of Hexagrammos agrammus.</title>
        <authorList>
            <person name="Jung H.K."/>
            <person name="Kim D.G."/>
            <person name="Zin H."/>
            <person name="Park J."/>
            <person name="Jung H."/>
            <person name="Kim Y.O."/>
            <person name="Kong H.J."/>
            <person name="Kim J.W."/>
            <person name="Kim Y.S."/>
        </authorList>
    </citation>
    <scope>NUCLEOTIDE SEQUENCE [LARGE SCALE GENOMIC DNA]</scope>
    <source>
        <strain evidence="1 2">YPD9-1</strain>
    </source>
</reference>
<evidence type="ECO:0000313" key="1">
    <source>
        <dbReference type="EMBL" id="UJF35070.1"/>
    </source>
</evidence>
<sequence length="59" mass="6671">MNASTQNLVGLERIIEDLRKRLHAAAASSSFLDSEVYQLSVKLDLAIVQYYDQMLLIKS</sequence>
<dbReference type="RefSeq" id="WP_235121643.1">
    <property type="nucleotide sequence ID" value="NZ_CP090978.1"/>
</dbReference>
<dbReference type="InterPro" id="IPR037208">
    <property type="entry name" value="Spo0E-like_sf"/>
</dbReference>
<dbReference type="Pfam" id="PF09388">
    <property type="entry name" value="SpoOE-like"/>
    <property type="match status" value="1"/>
</dbReference>
<proteinExistence type="predicted"/>
<evidence type="ECO:0000313" key="2">
    <source>
        <dbReference type="Proteomes" id="UP001649230"/>
    </source>
</evidence>
<dbReference type="EMBL" id="CP090978">
    <property type="protein sequence ID" value="UJF35070.1"/>
    <property type="molecule type" value="Genomic_DNA"/>
</dbReference>
<dbReference type="SUPFAM" id="SSF140500">
    <property type="entry name" value="BAS1536-like"/>
    <property type="match status" value="1"/>
</dbReference>
<keyword evidence="2" id="KW-1185">Reference proteome</keyword>
<gene>
    <name evidence="1" type="ORF">L0M14_07990</name>
</gene>
<organism evidence="1 2">
    <name type="scientific">Paenibacillus hexagrammi</name>
    <dbReference type="NCBI Taxonomy" id="2908839"/>
    <lineage>
        <taxon>Bacteria</taxon>
        <taxon>Bacillati</taxon>
        <taxon>Bacillota</taxon>
        <taxon>Bacilli</taxon>
        <taxon>Bacillales</taxon>
        <taxon>Paenibacillaceae</taxon>
        <taxon>Paenibacillus</taxon>
    </lineage>
</organism>
<dbReference type="InterPro" id="IPR036638">
    <property type="entry name" value="HLH_DNA-bd_sf"/>
</dbReference>
<dbReference type="Proteomes" id="UP001649230">
    <property type="component" value="Chromosome"/>
</dbReference>
<dbReference type="Gene3D" id="4.10.280.10">
    <property type="entry name" value="Helix-loop-helix DNA-binding domain"/>
    <property type="match status" value="1"/>
</dbReference>
<protein>
    <submittedName>
        <fullName evidence="1">Aspartyl-phosphate phosphatase Spo0E family protein</fullName>
    </submittedName>
</protein>
<name>A0ABY3SNR0_9BACL</name>